<dbReference type="Proteomes" id="UP001292094">
    <property type="component" value="Unassembled WGS sequence"/>
</dbReference>
<sequence length="263" mass="29300">MVHVPGVCHVAADAVFHRPPSELKSGTAKICDVSTTSAAEMIKSVTWDDVRQATSSDPSMTQLLDIIADGFPDSHKDLLPDLGPYHRFRDGLPSFDSVALYNDCVTIRQSLRYRVIQALHSPHQGVSQMCSRLLSSFFWYSNWPIVEEAAGGSSRQITALHHIFVTYGISDELTSDGSPEFQSHKTKNFLHDWGMNHRTSSVAFLHSNCRAVVGVKILKHLITDNIDTEGKLDNNKFQRAMLQYCNTPDQETHLSPPAMCIFG</sequence>
<gene>
    <name evidence="1" type="ORF">Pmani_023497</name>
</gene>
<evidence type="ECO:0000313" key="1">
    <source>
        <dbReference type="EMBL" id="KAK4304622.1"/>
    </source>
</evidence>
<evidence type="ECO:0000313" key="2">
    <source>
        <dbReference type="Proteomes" id="UP001292094"/>
    </source>
</evidence>
<dbReference type="EMBL" id="JAWZYT010002409">
    <property type="protein sequence ID" value="KAK4304622.1"/>
    <property type="molecule type" value="Genomic_DNA"/>
</dbReference>
<reference evidence="1" key="1">
    <citation type="submission" date="2023-11" db="EMBL/GenBank/DDBJ databases">
        <title>Genome assemblies of two species of porcelain crab, Petrolisthes cinctipes and Petrolisthes manimaculis (Anomura: Porcellanidae).</title>
        <authorList>
            <person name="Angst P."/>
        </authorList>
    </citation>
    <scope>NUCLEOTIDE SEQUENCE</scope>
    <source>
        <strain evidence="1">PB745_02</strain>
        <tissue evidence="1">Gill</tissue>
    </source>
</reference>
<dbReference type="AlphaFoldDB" id="A0AAE1U089"/>
<dbReference type="PANTHER" id="PTHR37984:SF7">
    <property type="entry name" value="INTEGRASE CATALYTIC DOMAIN-CONTAINING PROTEIN"/>
    <property type="match status" value="1"/>
</dbReference>
<comment type="caution">
    <text evidence="1">The sequence shown here is derived from an EMBL/GenBank/DDBJ whole genome shotgun (WGS) entry which is preliminary data.</text>
</comment>
<dbReference type="InterPro" id="IPR012337">
    <property type="entry name" value="RNaseH-like_sf"/>
</dbReference>
<dbReference type="PANTHER" id="PTHR37984">
    <property type="entry name" value="PROTEIN CBG26694"/>
    <property type="match status" value="1"/>
</dbReference>
<keyword evidence="2" id="KW-1185">Reference proteome</keyword>
<protein>
    <submittedName>
        <fullName evidence="1">Uncharacterized protein</fullName>
    </submittedName>
</protein>
<dbReference type="InterPro" id="IPR050951">
    <property type="entry name" value="Retrovirus_Pol_polyprotein"/>
</dbReference>
<dbReference type="GO" id="GO:0003676">
    <property type="term" value="F:nucleic acid binding"/>
    <property type="evidence" value="ECO:0007669"/>
    <property type="project" value="InterPro"/>
</dbReference>
<proteinExistence type="predicted"/>
<name>A0AAE1U089_9EUCA</name>
<dbReference type="SUPFAM" id="SSF53098">
    <property type="entry name" value="Ribonuclease H-like"/>
    <property type="match status" value="1"/>
</dbReference>
<organism evidence="1 2">
    <name type="scientific">Petrolisthes manimaculis</name>
    <dbReference type="NCBI Taxonomy" id="1843537"/>
    <lineage>
        <taxon>Eukaryota</taxon>
        <taxon>Metazoa</taxon>
        <taxon>Ecdysozoa</taxon>
        <taxon>Arthropoda</taxon>
        <taxon>Crustacea</taxon>
        <taxon>Multicrustacea</taxon>
        <taxon>Malacostraca</taxon>
        <taxon>Eumalacostraca</taxon>
        <taxon>Eucarida</taxon>
        <taxon>Decapoda</taxon>
        <taxon>Pleocyemata</taxon>
        <taxon>Anomura</taxon>
        <taxon>Galatheoidea</taxon>
        <taxon>Porcellanidae</taxon>
        <taxon>Petrolisthes</taxon>
    </lineage>
</organism>
<dbReference type="Gene3D" id="3.30.420.10">
    <property type="entry name" value="Ribonuclease H-like superfamily/Ribonuclease H"/>
    <property type="match status" value="1"/>
</dbReference>
<dbReference type="InterPro" id="IPR036397">
    <property type="entry name" value="RNaseH_sf"/>
</dbReference>
<accession>A0AAE1U089</accession>